<dbReference type="EMBL" id="CP150845">
    <property type="protein sequence ID" value="WYZ21056.1"/>
    <property type="molecule type" value="Genomic_DNA"/>
</dbReference>
<organism evidence="3 4">
    <name type="scientific">Flavobacterium soyae</name>
    <dbReference type="NCBI Taxonomy" id="2903098"/>
    <lineage>
        <taxon>Bacteria</taxon>
        <taxon>Pseudomonadati</taxon>
        <taxon>Bacteroidota</taxon>
        <taxon>Flavobacteriia</taxon>
        <taxon>Flavobacteriales</taxon>
        <taxon>Flavobacteriaceae</taxon>
        <taxon>Flavobacterium</taxon>
    </lineage>
</organism>
<evidence type="ECO:0000259" key="1">
    <source>
        <dbReference type="Pfam" id="PF01370"/>
    </source>
</evidence>
<evidence type="ECO:0000313" key="4">
    <source>
        <dbReference type="Proteomes" id="UP001623852"/>
    </source>
</evidence>
<dbReference type="PANTHER" id="PTHR48079:SF6">
    <property type="entry name" value="NAD(P)-BINDING DOMAIN-CONTAINING PROTEIN-RELATED"/>
    <property type="match status" value="1"/>
</dbReference>
<dbReference type="InterPro" id="IPR036291">
    <property type="entry name" value="NAD(P)-bd_dom_sf"/>
</dbReference>
<evidence type="ECO:0000259" key="2">
    <source>
        <dbReference type="Pfam" id="PF05368"/>
    </source>
</evidence>
<keyword evidence="4" id="KW-1185">Reference proteome</keyword>
<sequence length="341" mass="37952">MSQIENKQKIFITGATGYIGGTFLHLMLSRDYLKSFNISALVRNEEDTVKLEKLGIEPIFGTLNDLQIISTESQKADIVFNTANCDHLLSVEAIIQGLEERAKQTGQRPILIHTSGAGVLSENSNGEGRPLLEDLAAVVWDDADFEAHESIPGYAPHRFVDVEVFAAAKKGLLKTYLMVPPTVFGKGLGAFAENRMSIQIPRLVYQSLVSRKVMYVGEGKNQWTNVHVADLAELYLLVMDSALKDTAPEGLKGIYYPASEYFVWSDAAHRIAEILYSKKLITSPVAVTGLQKGWFWGSNVRMKSTNGALLGWEPKHGGTQEMLENVEWDAELMLKFLWTNR</sequence>
<proteinExistence type="predicted"/>
<dbReference type="Pfam" id="PF05368">
    <property type="entry name" value="NmrA"/>
    <property type="match status" value="1"/>
</dbReference>
<gene>
    <name evidence="3" type="ORF">AABD74_06240</name>
</gene>
<dbReference type="RefSeq" id="WP_232677590.1">
    <property type="nucleotide sequence ID" value="NZ_CP150845.1"/>
</dbReference>
<name>A0ABZ2UJC1_9FLAO</name>
<feature type="domain" description="NmrA-like" evidence="2">
    <location>
        <begin position="7"/>
        <end position="84"/>
    </location>
</feature>
<accession>A0ABZ2UJC1</accession>
<dbReference type="Gene3D" id="3.40.50.720">
    <property type="entry name" value="NAD(P)-binding Rossmann-like Domain"/>
    <property type="match status" value="1"/>
</dbReference>
<protein>
    <submittedName>
        <fullName evidence="3">NAD-dependent epimerase/dehydratase family protein</fullName>
    </submittedName>
</protein>
<evidence type="ECO:0000313" key="3">
    <source>
        <dbReference type="EMBL" id="WYZ21056.1"/>
    </source>
</evidence>
<feature type="domain" description="NAD-dependent epimerase/dehydratase" evidence="1">
    <location>
        <begin position="160"/>
        <end position="241"/>
    </location>
</feature>
<dbReference type="Pfam" id="PF01370">
    <property type="entry name" value="Epimerase"/>
    <property type="match status" value="1"/>
</dbReference>
<dbReference type="SUPFAM" id="SSF51735">
    <property type="entry name" value="NAD(P)-binding Rossmann-fold domains"/>
    <property type="match status" value="1"/>
</dbReference>
<dbReference type="InterPro" id="IPR008030">
    <property type="entry name" value="NmrA-like"/>
</dbReference>
<dbReference type="Proteomes" id="UP001623852">
    <property type="component" value="Chromosome"/>
</dbReference>
<reference evidence="3 4" key="1">
    <citation type="submission" date="2024-03" db="EMBL/GenBank/DDBJ databases">
        <title>Flavobacterium soyae.</title>
        <authorList>
            <person name="Zheng W."/>
        </authorList>
    </citation>
    <scope>NUCLEOTIDE SEQUENCE [LARGE SCALE GENOMIC DNA]</scope>
    <source>
        <strain evidence="3 4">55</strain>
    </source>
</reference>
<dbReference type="PANTHER" id="PTHR48079">
    <property type="entry name" value="PROTEIN YEEZ"/>
    <property type="match status" value="1"/>
</dbReference>
<dbReference type="InterPro" id="IPR051783">
    <property type="entry name" value="NAD(P)-dependent_oxidoreduct"/>
</dbReference>
<dbReference type="InterPro" id="IPR001509">
    <property type="entry name" value="Epimerase_deHydtase"/>
</dbReference>